<proteinExistence type="predicted"/>
<dbReference type="RefSeq" id="WP_168722755.1">
    <property type="nucleotide sequence ID" value="NZ_JAAXPN010000012.1"/>
</dbReference>
<sequence>MYIVLFILGFILLLIFVFKLVIAKHKAETPSLKTWLLFLVAIILTVLAFFTIPDKYKISDDKETSKTTTSVTKSASSNTIEKLKGSINDALLKNLEQDQGFATGKLDANGNKLPQGQSSTPSASFAWSLAVNKMEYYDAGVSAVKVYLTQDAIDKLSTQDVYQVAKSAQGMIASTLLSDVSNNDKEQKLINNQFNLDDSTKLLPYVSLANANGDELVHTSLFTHQFKQKDFDK</sequence>
<keyword evidence="1" id="KW-0472">Membrane</keyword>
<comment type="caution">
    <text evidence="2">The sequence shown here is derived from an EMBL/GenBank/DDBJ whole genome shotgun (WGS) entry which is preliminary data.</text>
</comment>
<reference evidence="2 3" key="1">
    <citation type="submission" date="2020-04" db="EMBL/GenBank/DDBJ databases">
        <title>MicrobeNet Type strains.</title>
        <authorList>
            <person name="Nicholson A.C."/>
        </authorList>
    </citation>
    <scope>NUCLEOTIDE SEQUENCE [LARGE SCALE GENOMIC DNA]</scope>
    <source>
        <strain evidence="2 3">CCUG 61472</strain>
    </source>
</reference>
<name>A0A7X6N4L9_9LACO</name>
<organism evidence="2 3">
    <name type="scientific">Periweissella fabalis</name>
    <dbReference type="NCBI Taxonomy" id="1070421"/>
    <lineage>
        <taxon>Bacteria</taxon>
        <taxon>Bacillati</taxon>
        <taxon>Bacillota</taxon>
        <taxon>Bacilli</taxon>
        <taxon>Lactobacillales</taxon>
        <taxon>Lactobacillaceae</taxon>
        <taxon>Periweissella</taxon>
    </lineage>
</organism>
<dbReference type="EMBL" id="JAAXPN010000012">
    <property type="protein sequence ID" value="NKZ24960.1"/>
    <property type="molecule type" value="Genomic_DNA"/>
</dbReference>
<evidence type="ECO:0000313" key="3">
    <source>
        <dbReference type="Proteomes" id="UP000549765"/>
    </source>
</evidence>
<feature type="transmembrane region" description="Helical" evidence="1">
    <location>
        <begin position="33"/>
        <end position="52"/>
    </location>
</feature>
<evidence type="ECO:0000256" key="1">
    <source>
        <dbReference type="SAM" id="Phobius"/>
    </source>
</evidence>
<gene>
    <name evidence="2" type="ORF">HF964_09185</name>
</gene>
<evidence type="ECO:0000313" key="2">
    <source>
        <dbReference type="EMBL" id="NKZ24960.1"/>
    </source>
</evidence>
<dbReference type="Proteomes" id="UP000549765">
    <property type="component" value="Unassembled WGS sequence"/>
</dbReference>
<keyword evidence="1" id="KW-0812">Transmembrane</keyword>
<keyword evidence="3" id="KW-1185">Reference proteome</keyword>
<dbReference type="AlphaFoldDB" id="A0A7X6N4L9"/>
<protein>
    <submittedName>
        <fullName evidence="2">Uncharacterized protein</fullName>
    </submittedName>
</protein>
<keyword evidence="1" id="KW-1133">Transmembrane helix</keyword>
<accession>A0A7X6N4L9</accession>